<organism evidence="1 2">
    <name type="scientific">Vibrio aestuarianus</name>
    <dbReference type="NCBI Taxonomy" id="28171"/>
    <lineage>
        <taxon>Bacteria</taxon>
        <taxon>Pseudomonadati</taxon>
        <taxon>Pseudomonadota</taxon>
        <taxon>Gammaproteobacteria</taxon>
        <taxon>Vibrionales</taxon>
        <taxon>Vibrionaceae</taxon>
        <taxon>Vibrio</taxon>
    </lineage>
</organism>
<dbReference type="EMBL" id="JAKNBA010000092">
    <property type="protein sequence ID" value="MDE1244254.1"/>
    <property type="molecule type" value="Genomic_DNA"/>
</dbReference>
<gene>
    <name evidence="1" type="primary">tnpB</name>
    <name evidence="1" type="ORF">L9W94_19400</name>
</gene>
<dbReference type="Pfam" id="PF05717">
    <property type="entry name" value="TnpB_IS66"/>
    <property type="match status" value="1"/>
</dbReference>
<dbReference type="PANTHER" id="PTHR36455">
    <property type="match status" value="1"/>
</dbReference>
<evidence type="ECO:0000313" key="1">
    <source>
        <dbReference type="EMBL" id="MDE1244254.1"/>
    </source>
</evidence>
<comment type="caution">
    <text evidence="1">The sequence shown here is derived from an EMBL/GenBank/DDBJ whole genome shotgun (WGS) entry which is preliminary data.</text>
</comment>
<dbReference type="Proteomes" id="UP001140979">
    <property type="component" value="Unassembled WGS sequence"/>
</dbReference>
<sequence length="120" mass="14109">MFSNSTRLDVTLICGITDMRKSIDGLSNIVAYSLRQEPCNEHLFVFCNRQRNKLKILQWASNGFWLHYKRLEQNTFKWPGIEDEQLSLRITPQQLDWLIAGLPLTQPHAHPALCYHYHDL</sequence>
<protein>
    <submittedName>
        <fullName evidence="1">IS66 family insertion sequence element accessory protein TnpB</fullName>
    </submittedName>
</protein>
<name>A0A9X4EXL1_9VIBR</name>
<accession>A0A9X4EXL1</accession>
<dbReference type="PANTHER" id="PTHR36455:SF1">
    <property type="entry name" value="BLR8292 PROTEIN"/>
    <property type="match status" value="1"/>
</dbReference>
<dbReference type="AlphaFoldDB" id="A0A9X4EXL1"/>
<dbReference type="RefSeq" id="WP_274684002.1">
    <property type="nucleotide sequence ID" value="NZ_JAKNBA010000092.1"/>
</dbReference>
<dbReference type="InterPro" id="IPR008878">
    <property type="entry name" value="Transposase_IS66_Orf2"/>
</dbReference>
<evidence type="ECO:0000313" key="2">
    <source>
        <dbReference type="Proteomes" id="UP001140979"/>
    </source>
</evidence>
<proteinExistence type="predicted"/>
<dbReference type="NCBIfam" id="NF033819">
    <property type="entry name" value="IS66_TnpB"/>
    <property type="match status" value="1"/>
</dbReference>
<reference evidence="1" key="1">
    <citation type="submission" date="2022-02" db="EMBL/GenBank/DDBJ databases">
        <title>Emergence and expansion in Europe of a Vibrio aestuarianus clonal complex pathogenic for oysters.</title>
        <authorList>
            <person name="Mesnil A."/>
            <person name="Travers M.-A."/>
        </authorList>
    </citation>
    <scope>NUCLEOTIDE SEQUENCE</scope>
    <source>
        <strain evidence="1">19_064_11T1</strain>
    </source>
</reference>